<comment type="caution">
    <text evidence="2">The sequence shown here is derived from an EMBL/GenBank/DDBJ whole genome shotgun (WGS) entry which is preliminary data.</text>
</comment>
<keyword evidence="1" id="KW-1133">Transmembrane helix</keyword>
<feature type="transmembrane region" description="Helical" evidence="1">
    <location>
        <begin position="34"/>
        <end position="52"/>
    </location>
</feature>
<evidence type="ECO:0000256" key="1">
    <source>
        <dbReference type="SAM" id="Phobius"/>
    </source>
</evidence>
<dbReference type="AlphaFoldDB" id="A0A8J3IGI6"/>
<accession>A0A8J3IGI6</accession>
<proteinExistence type="predicted"/>
<evidence type="ECO:0000313" key="3">
    <source>
        <dbReference type="Proteomes" id="UP000612362"/>
    </source>
</evidence>
<keyword evidence="1" id="KW-0812">Transmembrane</keyword>
<evidence type="ECO:0000313" key="2">
    <source>
        <dbReference type="EMBL" id="GHO51424.1"/>
    </source>
</evidence>
<dbReference type="EMBL" id="BNJF01000012">
    <property type="protein sequence ID" value="GHO51424.1"/>
    <property type="molecule type" value="Genomic_DNA"/>
</dbReference>
<protein>
    <submittedName>
        <fullName evidence="2">Uncharacterized protein</fullName>
    </submittedName>
</protein>
<feature type="transmembrane region" description="Helical" evidence="1">
    <location>
        <begin position="123"/>
        <end position="146"/>
    </location>
</feature>
<dbReference type="Proteomes" id="UP000612362">
    <property type="component" value="Unassembled WGS sequence"/>
</dbReference>
<gene>
    <name evidence="2" type="ORF">KSX_95870</name>
</gene>
<keyword evidence="1" id="KW-0472">Membrane</keyword>
<organism evidence="2 3">
    <name type="scientific">Ktedonospora formicarum</name>
    <dbReference type="NCBI Taxonomy" id="2778364"/>
    <lineage>
        <taxon>Bacteria</taxon>
        <taxon>Bacillati</taxon>
        <taxon>Chloroflexota</taxon>
        <taxon>Ktedonobacteria</taxon>
        <taxon>Ktedonobacterales</taxon>
        <taxon>Ktedonobacteraceae</taxon>
        <taxon>Ktedonospora</taxon>
    </lineage>
</organism>
<feature type="transmembrane region" description="Helical" evidence="1">
    <location>
        <begin position="6"/>
        <end position="27"/>
    </location>
</feature>
<sequence>MNQLLTLNPLVAGGVAILLLLLSPFVFKSVSPRSFLLVGLGIVLVVLVVWQWPFLAHLMGTSRTAHAQPETIIHTPVSKTGQDTPAQHLPTTLAVRQQHQQEAPLASQPAPASPVAETTQAGIAWQAQLGVGAVVSISGLVLSLIVRFGRRKGTGACGACQKMTHVREYRYNHGRSRVAGKLCTACAKKFQAQPASVVGRQAS</sequence>
<reference evidence="2" key="1">
    <citation type="submission" date="2020-10" db="EMBL/GenBank/DDBJ databases">
        <title>Taxonomic study of unclassified bacteria belonging to the class Ktedonobacteria.</title>
        <authorList>
            <person name="Yabe S."/>
            <person name="Wang C.M."/>
            <person name="Zheng Y."/>
            <person name="Sakai Y."/>
            <person name="Cavaletti L."/>
            <person name="Monciardini P."/>
            <person name="Donadio S."/>
        </authorList>
    </citation>
    <scope>NUCLEOTIDE SEQUENCE</scope>
    <source>
        <strain evidence="2">SOSP1-1</strain>
    </source>
</reference>
<name>A0A8J3IGI6_9CHLR</name>
<keyword evidence="3" id="KW-1185">Reference proteome</keyword>